<gene>
    <name evidence="5" type="ORF">OVA965_LOCUS7653</name>
    <name evidence="6" type="ORF">TMI583_LOCUS7648</name>
</gene>
<sequence>MSSSRTQPQFGTPKRPRQQDNEDFENDPDVQQVTGKKARRLQRNGVNQTYPSRTWNNSNNNFNLNQNFNNNDREYNRNQRYSPQFQEQNENEQSQQPSQVLVSPQALRFAVADRFPPIKIKCVPKLVNQQQGANLVRSLFKKIENDFRKLNTRFQYPIGFEHFVVDQNGVLLCFTSSIEIFIYFCDCTHYPTELNNVKLKPILSSKLPVQHAVILKYIDNHLSYDEVKMDIEEKWKSVYSIKEMLGTQNYRSRHIRVDLLSKNEYETILNCGKISISGQLYDVDEFLPSPKLLICSKCNSPGHVRKNCGCTIEVCRRCGKEKTDGFDHKVCDIKCHHCGGDHESTNFKCPYIDGFRQELIKKLKNNPRFLPPHVQLFLPQCYRDQEGKRTLGNGQSFSSKVKQQDHFFENKNKVNAWPSLYSNTPPHQINSNPDSLSTFSSELKKLQDEFDQIKNEYEIKLLKTKESCDNQMKRIAQVWQLLNLQIKTQAEAVVDVCTVVCEIIPPIT</sequence>
<protein>
    <recommendedName>
        <fullName evidence="4">CCHC-type domain-containing protein</fullName>
    </recommendedName>
</protein>
<dbReference type="Proteomes" id="UP000677228">
    <property type="component" value="Unassembled WGS sequence"/>
</dbReference>
<evidence type="ECO:0000256" key="3">
    <source>
        <dbReference type="SAM" id="MobiDB-lite"/>
    </source>
</evidence>
<proteinExistence type="predicted"/>
<dbReference type="EMBL" id="CAJNOK010002469">
    <property type="protein sequence ID" value="CAF0861395.1"/>
    <property type="molecule type" value="Genomic_DNA"/>
</dbReference>
<dbReference type="InterPro" id="IPR001878">
    <property type="entry name" value="Znf_CCHC"/>
</dbReference>
<evidence type="ECO:0000313" key="6">
    <source>
        <dbReference type="EMBL" id="CAF3646214.1"/>
    </source>
</evidence>
<evidence type="ECO:0000313" key="7">
    <source>
        <dbReference type="Proteomes" id="UP000677228"/>
    </source>
</evidence>
<feature type="compositionally biased region" description="Low complexity" evidence="3">
    <location>
        <begin position="56"/>
        <end position="70"/>
    </location>
</feature>
<feature type="coiled-coil region" evidence="2">
    <location>
        <begin position="436"/>
        <end position="463"/>
    </location>
</feature>
<dbReference type="Proteomes" id="UP000682733">
    <property type="component" value="Unassembled WGS sequence"/>
</dbReference>
<dbReference type="PROSITE" id="PS50158">
    <property type="entry name" value="ZF_CCHC"/>
    <property type="match status" value="1"/>
</dbReference>
<keyword evidence="1" id="KW-0862">Zinc</keyword>
<feature type="domain" description="CCHC-type" evidence="4">
    <location>
        <begin position="295"/>
        <end position="308"/>
    </location>
</feature>
<reference evidence="5" key="1">
    <citation type="submission" date="2021-02" db="EMBL/GenBank/DDBJ databases">
        <authorList>
            <person name="Nowell W R."/>
        </authorList>
    </citation>
    <scope>NUCLEOTIDE SEQUENCE</scope>
</reference>
<evidence type="ECO:0000256" key="1">
    <source>
        <dbReference type="PROSITE-ProRule" id="PRU00047"/>
    </source>
</evidence>
<keyword evidence="2" id="KW-0175">Coiled coil</keyword>
<organism evidence="5 7">
    <name type="scientific">Didymodactylos carnosus</name>
    <dbReference type="NCBI Taxonomy" id="1234261"/>
    <lineage>
        <taxon>Eukaryota</taxon>
        <taxon>Metazoa</taxon>
        <taxon>Spiralia</taxon>
        <taxon>Gnathifera</taxon>
        <taxon>Rotifera</taxon>
        <taxon>Eurotatoria</taxon>
        <taxon>Bdelloidea</taxon>
        <taxon>Philodinida</taxon>
        <taxon>Philodinidae</taxon>
        <taxon>Didymodactylos</taxon>
    </lineage>
</organism>
<feature type="region of interest" description="Disordered" evidence="3">
    <location>
        <begin position="1"/>
        <end position="76"/>
    </location>
</feature>
<comment type="caution">
    <text evidence="5">The sequence shown here is derived from an EMBL/GenBank/DDBJ whole genome shotgun (WGS) entry which is preliminary data.</text>
</comment>
<dbReference type="AlphaFoldDB" id="A0A8S2D860"/>
<evidence type="ECO:0000313" key="5">
    <source>
        <dbReference type="EMBL" id="CAF0861395.1"/>
    </source>
</evidence>
<dbReference type="EMBL" id="CAJOBA010002469">
    <property type="protein sequence ID" value="CAF3646214.1"/>
    <property type="molecule type" value="Genomic_DNA"/>
</dbReference>
<feature type="compositionally biased region" description="Polar residues" evidence="3">
    <location>
        <begin position="44"/>
        <end position="55"/>
    </location>
</feature>
<evidence type="ECO:0000256" key="2">
    <source>
        <dbReference type="SAM" id="Coils"/>
    </source>
</evidence>
<dbReference type="GO" id="GO:0003676">
    <property type="term" value="F:nucleic acid binding"/>
    <property type="evidence" value="ECO:0007669"/>
    <property type="project" value="InterPro"/>
</dbReference>
<name>A0A8S2D860_9BILA</name>
<keyword evidence="1" id="KW-0863">Zinc-finger</keyword>
<evidence type="ECO:0000259" key="4">
    <source>
        <dbReference type="PROSITE" id="PS50158"/>
    </source>
</evidence>
<keyword evidence="1" id="KW-0479">Metal-binding</keyword>
<dbReference type="GO" id="GO:0008270">
    <property type="term" value="F:zinc ion binding"/>
    <property type="evidence" value="ECO:0007669"/>
    <property type="project" value="UniProtKB-KW"/>
</dbReference>
<feature type="compositionally biased region" description="Polar residues" evidence="3">
    <location>
        <begin position="1"/>
        <end position="10"/>
    </location>
</feature>
<accession>A0A8S2D860</accession>